<organism evidence="1 2">
    <name type="scientific">Methanococcus voltae</name>
    <dbReference type="NCBI Taxonomy" id="2188"/>
    <lineage>
        <taxon>Archaea</taxon>
        <taxon>Methanobacteriati</taxon>
        <taxon>Methanobacteriota</taxon>
        <taxon>Methanomada group</taxon>
        <taxon>Methanococci</taxon>
        <taxon>Methanococcales</taxon>
        <taxon>Methanococcaceae</taxon>
        <taxon>Methanococcus</taxon>
    </lineage>
</organism>
<proteinExistence type="predicted"/>
<dbReference type="RefSeq" id="WP_209591759.1">
    <property type="nucleotide sequence ID" value="NZ_JAGGMV010000011.1"/>
</dbReference>
<gene>
    <name evidence="1" type="ORF">J3E07_001691</name>
</gene>
<dbReference type="Proteomes" id="UP000740329">
    <property type="component" value="Unassembled WGS sequence"/>
</dbReference>
<reference evidence="1" key="1">
    <citation type="submission" date="2021-03" db="EMBL/GenBank/DDBJ databases">
        <title>Genomic Encyclopedia of Type Strains, Phase IV (KMG-V): Genome sequencing to study the core and pangenomes of soil and plant-associated prokaryotes.</title>
        <authorList>
            <person name="Whitman W."/>
        </authorList>
    </citation>
    <scope>NUCLEOTIDE SEQUENCE</scope>
    <source>
        <strain evidence="1">C4</strain>
    </source>
</reference>
<comment type="caution">
    <text evidence="1">The sequence shown here is derived from an EMBL/GenBank/DDBJ whole genome shotgun (WGS) entry which is preliminary data.</text>
</comment>
<dbReference type="EMBL" id="JAGGMV010000011">
    <property type="protein sequence ID" value="MBP2202250.1"/>
    <property type="molecule type" value="Genomic_DNA"/>
</dbReference>
<accession>A0A8J7S2Q9</accession>
<evidence type="ECO:0000313" key="1">
    <source>
        <dbReference type="EMBL" id="MBP2202250.1"/>
    </source>
</evidence>
<sequence length="49" mass="5578">MNNLTAFKIIKNVANYYKDFLEISERNGVLKIKTKDMGEVSGNTKRDIG</sequence>
<evidence type="ECO:0000313" key="2">
    <source>
        <dbReference type="Proteomes" id="UP000740329"/>
    </source>
</evidence>
<protein>
    <submittedName>
        <fullName evidence="1">Uncharacterized protein</fullName>
    </submittedName>
</protein>
<name>A0A8J7S2Q9_METVO</name>
<dbReference type="AlphaFoldDB" id="A0A8J7S2Q9"/>